<dbReference type="EC" id="2.1.1.214" evidence="12"/>
<dbReference type="GO" id="GO:0000049">
    <property type="term" value="F:tRNA binding"/>
    <property type="evidence" value="ECO:0007669"/>
    <property type="project" value="UniProtKB-UniRule"/>
</dbReference>
<proteinExistence type="inferred from homology"/>
<dbReference type="Pfam" id="PF25904">
    <property type="entry name" value="Tmrp11_N"/>
    <property type="match status" value="1"/>
</dbReference>
<dbReference type="PIRSF" id="PIRSF017259">
    <property type="entry name" value="tRNA_mtfrase_TRM11"/>
    <property type="match status" value="1"/>
</dbReference>
<dbReference type="STRING" id="400682.A0A1X7UZY0"/>
<dbReference type="KEGG" id="aqu:100634188"/>
<comment type="catalytic activity">
    <reaction evidence="9">
        <text>guanosine(10) in tRNA + S-adenosyl-L-methionine = N(2)-methylguanosine(10) in tRNA + S-adenosyl-L-homocysteine + H(+)</text>
        <dbReference type="Rhea" id="RHEA:43128"/>
        <dbReference type="Rhea" id="RHEA-COMP:10355"/>
        <dbReference type="Rhea" id="RHEA-COMP:10357"/>
        <dbReference type="ChEBI" id="CHEBI:15378"/>
        <dbReference type="ChEBI" id="CHEBI:57856"/>
        <dbReference type="ChEBI" id="CHEBI:59789"/>
        <dbReference type="ChEBI" id="CHEBI:74269"/>
        <dbReference type="ChEBI" id="CHEBI:74481"/>
        <dbReference type="EC" id="2.1.1.214"/>
    </reaction>
    <physiologicalReaction direction="left-to-right" evidence="9">
        <dbReference type="Rhea" id="RHEA:43129"/>
    </physiologicalReaction>
</comment>
<dbReference type="Pfam" id="PF01170">
    <property type="entry name" value="UPF0020"/>
    <property type="match status" value="1"/>
</dbReference>
<keyword evidence="4 15" id="KW-0489">Methyltransferase</keyword>
<gene>
    <name evidence="18" type="primary">100634188</name>
</gene>
<evidence type="ECO:0000256" key="8">
    <source>
        <dbReference type="ARBA" id="ARBA00022884"/>
    </source>
</evidence>
<dbReference type="GO" id="GO:0008033">
    <property type="term" value="P:tRNA processing"/>
    <property type="evidence" value="ECO:0007669"/>
    <property type="project" value="UniProtKB-UniRule"/>
</dbReference>
<evidence type="ECO:0000256" key="6">
    <source>
        <dbReference type="ARBA" id="ARBA00022691"/>
    </source>
</evidence>
<dbReference type="InterPro" id="IPR016691">
    <property type="entry name" value="TRMT11"/>
</dbReference>
<evidence type="ECO:0000256" key="4">
    <source>
        <dbReference type="ARBA" id="ARBA00022603"/>
    </source>
</evidence>
<evidence type="ECO:0000256" key="3">
    <source>
        <dbReference type="ARBA" id="ARBA00022555"/>
    </source>
</evidence>
<reference evidence="18" key="2">
    <citation type="submission" date="2017-05" db="UniProtKB">
        <authorList>
            <consortium name="EnsemblMetazoa"/>
        </authorList>
    </citation>
    <scope>IDENTIFICATION</scope>
</reference>
<dbReference type="InterPro" id="IPR002052">
    <property type="entry name" value="DNA_methylase_N6_adenine_CS"/>
</dbReference>
<evidence type="ECO:0000256" key="10">
    <source>
        <dbReference type="ARBA" id="ARBA00056270"/>
    </source>
</evidence>
<name>A0A1X7UZY0_AMPQE</name>
<dbReference type="OrthoDB" id="296065at2759"/>
<evidence type="ECO:0000256" key="14">
    <source>
        <dbReference type="ARBA" id="ARBA00075308"/>
    </source>
</evidence>
<evidence type="ECO:0000256" key="7">
    <source>
        <dbReference type="ARBA" id="ARBA00022694"/>
    </source>
</evidence>
<keyword evidence="8 15" id="KW-0694">RNA-binding</keyword>
<keyword evidence="6 15" id="KW-0949">S-adenosyl-L-methionine</keyword>
<accession>A0A1X7UZY0</accession>
<evidence type="ECO:0000256" key="2">
    <source>
        <dbReference type="ARBA" id="ARBA00022490"/>
    </source>
</evidence>
<dbReference type="AlphaFoldDB" id="A0A1X7UZY0"/>
<evidence type="ECO:0000256" key="5">
    <source>
        <dbReference type="ARBA" id="ARBA00022679"/>
    </source>
</evidence>
<evidence type="ECO:0000259" key="17">
    <source>
        <dbReference type="Pfam" id="PF25904"/>
    </source>
</evidence>
<evidence type="ECO:0000313" key="18">
    <source>
        <dbReference type="EnsemblMetazoa" id="Aqu2.1.32902_001"/>
    </source>
</evidence>
<protein>
    <recommendedName>
        <fullName evidence="13">tRNA (guanine(10)-N(2))-methyltransferase TRMT11</fullName>
        <ecNumber evidence="12">2.1.1.214</ecNumber>
    </recommendedName>
    <alternativeName>
        <fullName evidence="14">tRNA methyltransferase 11 homolog</fullName>
    </alternativeName>
</protein>
<dbReference type="eggNOG" id="KOG2671">
    <property type="taxonomic scope" value="Eukaryota"/>
</dbReference>
<evidence type="ECO:0000256" key="15">
    <source>
        <dbReference type="PROSITE-ProRule" id="PRU00959"/>
    </source>
</evidence>
<dbReference type="PANTHER" id="PTHR13370">
    <property type="entry name" value="RNA METHYLASE-RELATED"/>
    <property type="match status" value="1"/>
</dbReference>
<evidence type="ECO:0000313" key="19">
    <source>
        <dbReference type="Proteomes" id="UP000007879"/>
    </source>
</evidence>
<keyword evidence="19" id="KW-1185">Reference proteome</keyword>
<dbReference type="PRINTS" id="PR00507">
    <property type="entry name" value="N12N6MTFRASE"/>
</dbReference>
<dbReference type="GO" id="GO:0005737">
    <property type="term" value="C:cytoplasm"/>
    <property type="evidence" value="ECO:0007669"/>
    <property type="project" value="UniProtKB-SubCell"/>
</dbReference>
<comment type="function">
    <text evidence="10">Catalytic subunit of the TRMT11-TRM112 methyltransferase complex, that specifically mediates the S-adenosyl-L-methionine-dependent N(2)-methylation of guanosine nucleotide at position 10 (m2G10) in tRNAs. This is one of the major tRNA (guanine-N(2))-methyltransferases.</text>
</comment>
<feature type="domain" description="Ribosomal RNA large subunit methyltransferase K/L-like methyltransferase" evidence="16">
    <location>
        <begin position="190"/>
        <end position="318"/>
    </location>
</feature>
<dbReference type="InterPro" id="IPR059073">
    <property type="entry name" value="TRMT11_N"/>
</dbReference>
<evidence type="ECO:0000256" key="9">
    <source>
        <dbReference type="ARBA" id="ARBA00050985"/>
    </source>
</evidence>
<feature type="domain" description="tRNA (guanine(10)-N(2))-methyltransferase TRMT11 N-terminal" evidence="17">
    <location>
        <begin position="8"/>
        <end position="180"/>
    </location>
</feature>
<evidence type="ECO:0000256" key="13">
    <source>
        <dbReference type="ARBA" id="ARBA00067484"/>
    </source>
</evidence>
<comment type="similarity">
    <text evidence="15">Belongs to the class I-like SAM-binding methyltransferase superfamily. TRM11 methyltransferase family.</text>
</comment>
<comment type="subunit">
    <text evidence="11">Part of the heterodimeric TRMT11-TRM112 methyltransferase complex; this complex forms an active tRNA methyltransferase, where TRMT112 acts as an activator of the catalytic subunit TRMT11.</text>
</comment>
<dbReference type="EnsemblMetazoa" id="XM_019995942.1">
    <property type="protein sequence ID" value="XP_019851501.1"/>
    <property type="gene ID" value="LOC100634188"/>
</dbReference>
<dbReference type="FunCoup" id="A0A1X7UZY0">
    <property type="interactions" value="362"/>
</dbReference>
<evidence type="ECO:0000256" key="1">
    <source>
        <dbReference type="ARBA" id="ARBA00004496"/>
    </source>
</evidence>
<dbReference type="SUPFAM" id="SSF53335">
    <property type="entry name" value="S-adenosyl-L-methionine-dependent methyltransferases"/>
    <property type="match status" value="1"/>
</dbReference>
<dbReference type="CDD" id="cd02440">
    <property type="entry name" value="AdoMet_MTases"/>
    <property type="match status" value="1"/>
</dbReference>
<dbReference type="InterPro" id="IPR000241">
    <property type="entry name" value="RlmKL-like_Mtase"/>
</dbReference>
<dbReference type="GO" id="GO:0032259">
    <property type="term" value="P:methylation"/>
    <property type="evidence" value="ECO:0007669"/>
    <property type="project" value="UniProtKB-UniRule"/>
</dbReference>
<organism evidence="18">
    <name type="scientific">Amphimedon queenslandica</name>
    <name type="common">Sponge</name>
    <dbReference type="NCBI Taxonomy" id="400682"/>
    <lineage>
        <taxon>Eukaryota</taxon>
        <taxon>Metazoa</taxon>
        <taxon>Porifera</taxon>
        <taxon>Demospongiae</taxon>
        <taxon>Heteroscleromorpha</taxon>
        <taxon>Haplosclerida</taxon>
        <taxon>Niphatidae</taxon>
        <taxon>Amphimedon</taxon>
    </lineage>
</organism>
<evidence type="ECO:0000256" key="11">
    <source>
        <dbReference type="ARBA" id="ARBA00065434"/>
    </source>
</evidence>
<keyword evidence="5 15" id="KW-0808">Transferase</keyword>
<dbReference type="InterPro" id="IPR029063">
    <property type="entry name" value="SAM-dependent_MTases_sf"/>
</dbReference>
<dbReference type="Proteomes" id="UP000007879">
    <property type="component" value="Unassembled WGS sequence"/>
</dbReference>
<dbReference type="PANTHER" id="PTHR13370:SF3">
    <property type="entry name" value="TRNA (GUANINE(10)-N2)-METHYLTRANSFERASE HOMOLOG"/>
    <property type="match status" value="1"/>
</dbReference>
<evidence type="ECO:0000259" key="16">
    <source>
        <dbReference type="Pfam" id="PF01170"/>
    </source>
</evidence>
<dbReference type="GO" id="GO:0160102">
    <property type="term" value="F:tRNA (guanine(10)-N2)-methyltransferase activity"/>
    <property type="evidence" value="ECO:0007669"/>
    <property type="project" value="UniProtKB-EC"/>
</dbReference>
<dbReference type="Gene3D" id="3.40.50.150">
    <property type="entry name" value="Vaccinia Virus protein VP39"/>
    <property type="match status" value="1"/>
</dbReference>
<comment type="subcellular location">
    <subcellularLocation>
        <location evidence="1">Cytoplasm</location>
    </subcellularLocation>
</comment>
<keyword evidence="7 15" id="KW-0819">tRNA processing</keyword>
<evidence type="ECO:0000256" key="12">
    <source>
        <dbReference type="ARBA" id="ARBA00066937"/>
    </source>
</evidence>
<dbReference type="PROSITE" id="PS00092">
    <property type="entry name" value="N6_MTASE"/>
    <property type="match status" value="1"/>
</dbReference>
<dbReference type="InParanoid" id="A0A1X7UZY0"/>
<dbReference type="GO" id="GO:0043527">
    <property type="term" value="C:tRNA methyltransferase complex"/>
    <property type="evidence" value="ECO:0007669"/>
    <property type="project" value="UniProtKB-ARBA"/>
</dbReference>
<sequence length="440" mass="50260">MAARLRRQFLCLFAQEHTDLRLQELKSIISILNVNVTFNEADYTNKSPFLVLSASSDEEVQSIARRSVLIKSVYQLIGRGNCYDSLKTCLMGLPTHVMEPYSKPGYTFCVRVKSFNKKLNTSYMINAIEWLSFLPFAGKVNLSEPMHEFHLLEDYGERQDKPPEHPKQIFFCKLLSIGQRHLISTYSLRTRQFIGNTSMDPLLSLVMANMAQVSPGKLVYDPFAGSGSILIACAHYGGYVLGSDIDWTIIHGRGKSSRSSSAGKWRGRHESVRNNLSQYSLEHQYIDMMVSDVSNSVWREKEIIDAIVTDPPYGIREGLRCIDDTLTSKEEEGQLKEIKYNLSAVIFDLLKLSARLLVKGGRLVYWLPFIGDKFDPSYIPKHPSLSLVSMSEQCLSQNFASRWLITMEKTLQFNSSLEKDLVHPDLTPFDDFREKYFQKK</sequence>
<reference evidence="19" key="1">
    <citation type="journal article" date="2010" name="Nature">
        <title>The Amphimedon queenslandica genome and the evolution of animal complexity.</title>
        <authorList>
            <person name="Srivastava M."/>
            <person name="Simakov O."/>
            <person name="Chapman J."/>
            <person name="Fahey B."/>
            <person name="Gauthier M.E."/>
            <person name="Mitros T."/>
            <person name="Richards G.S."/>
            <person name="Conaco C."/>
            <person name="Dacre M."/>
            <person name="Hellsten U."/>
            <person name="Larroux C."/>
            <person name="Putnam N.H."/>
            <person name="Stanke M."/>
            <person name="Adamska M."/>
            <person name="Darling A."/>
            <person name="Degnan S.M."/>
            <person name="Oakley T.H."/>
            <person name="Plachetzki D.C."/>
            <person name="Zhai Y."/>
            <person name="Adamski M."/>
            <person name="Calcino A."/>
            <person name="Cummins S.F."/>
            <person name="Goodstein D.M."/>
            <person name="Harris C."/>
            <person name="Jackson D.J."/>
            <person name="Leys S.P."/>
            <person name="Shu S."/>
            <person name="Woodcroft B.J."/>
            <person name="Vervoort M."/>
            <person name="Kosik K.S."/>
            <person name="Manning G."/>
            <person name="Degnan B.M."/>
            <person name="Rokhsar D.S."/>
        </authorList>
    </citation>
    <scope>NUCLEOTIDE SEQUENCE [LARGE SCALE GENOMIC DNA]</scope>
</reference>
<keyword evidence="3 15" id="KW-0820">tRNA-binding</keyword>
<dbReference type="EnsemblMetazoa" id="Aqu2.1.32902_001">
    <property type="protein sequence ID" value="Aqu2.1.32902_001"/>
    <property type="gene ID" value="Aqu2.1.32902"/>
</dbReference>
<dbReference type="PROSITE" id="PS51627">
    <property type="entry name" value="SAM_MT_TRM11"/>
    <property type="match status" value="1"/>
</dbReference>
<keyword evidence="2" id="KW-0963">Cytoplasm</keyword>